<reference evidence="10 11" key="1">
    <citation type="submission" date="2024-02" db="EMBL/GenBank/DDBJ databases">
        <authorList>
            <person name="Daric V."/>
            <person name="Darras S."/>
        </authorList>
    </citation>
    <scope>NUCLEOTIDE SEQUENCE [LARGE SCALE GENOMIC DNA]</scope>
</reference>
<evidence type="ECO:0000256" key="5">
    <source>
        <dbReference type="ARBA" id="ARBA00051722"/>
    </source>
</evidence>
<dbReference type="SUPFAM" id="SSF56436">
    <property type="entry name" value="C-type lectin-like"/>
    <property type="match status" value="2"/>
</dbReference>
<feature type="domain" description="C-type lectin" evidence="7">
    <location>
        <begin position="74"/>
        <end position="227"/>
    </location>
</feature>
<evidence type="ECO:0000256" key="2">
    <source>
        <dbReference type="ARBA" id="ARBA00013064"/>
    </source>
</evidence>
<dbReference type="SMART" id="SM00194">
    <property type="entry name" value="PTPc"/>
    <property type="match status" value="2"/>
</dbReference>
<dbReference type="Pfam" id="PF00102">
    <property type="entry name" value="Y_phosphatase"/>
    <property type="match status" value="2"/>
</dbReference>
<dbReference type="InterPro" id="IPR016187">
    <property type="entry name" value="CTDL_fold"/>
</dbReference>
<dbReference type="SUPFAM" id="SSF49265">
    <property type="entry name" value="Fibronectin type III"/>
    <property type="match status" value="1"/>
</dbReference>
<dbReference type="InterPro" id="IPR029021">
    <property type="entry name" value="Prot-tyrosine_phosphatase-like"/>
</dbReference>
<feature type="domain" description="Tyrosine specific protein phosphatases" evidence="9">
    <location>
        <begin position="1123"/>
        <end position="1198"/>
    </location>
</feature>
<evidence type="ECO:0000256" key="3">
    <source>
        <dbReference type="ARBA" id="ARBA00022801"/>
    </source>
</evidence>
<keyword evidence="4" id="KW-0904">Protein phosphatase</keyword>
<dbReference type="PROSITE" id="PS50055">
    <property type="entry name" value="TYR_PHOSPHATASE_PTP"/>
    <property type="match status" value="2"/>
</dbReference>
<evidence type="ECO:0000259" key="7">
    <source>
        <dbReference type="PROSITE" id="PS50041"/>
    </source>
</evidence>
<evidence type="ECO:0000313" key="10">
    <source>
        <dbReference type="EMBL" id="CAK8683771.1"/>
    </source>
</evidence>
<evidence type="ECO:0000256" key="1">
    <source>
        <dbReference type="ARBA" id="ARBA00009580"/>
    </source>
</evidence>
<feature type="domain" description="Tyrosine-protein phosphatase" evidence="8">
    <location>
        <begin position="1232"/>
        <end position="1472"/>
    </location>
</feature>
<dbReference type="SUPFAM" id="SSF52799">
    <property type="entry name" value="(Phosphotyrosine protein) phosphatases II"/>
    <property type="match status" value="2"/>
</dbReference>
<proteinExistence type="inferred from homology"/>
<keyword evidence="6" id="KW-0812">Transmembrane</keyword>
<evidence type="ECO:0000313" key="11">
    <source>
        <dbReference type="Proteomes" id="UP001642483"/>
    </source>
</evidence>
<feature type="domain" description="Tyrosine-protein phosphatase" evidence="8">
    <location>
        <begin position="942"/>
        <end position="1207"/>
    </location>
</feature>
<feature type="transmembrane region" description="Helical" evidence="6">
    <location>
        <begin position="849"/>
        <end position="871"/>
    </location>
</feature>
<evidence type="ECO:0000256" key="4">
    <source>
        <dbReference type="ARBA" id="ARBA00022912"/>
    </source>
</evidence>
<dbReference type="Proteomes" id="UP001642483">
    <property type="component" value="Unassembled WGS sequence"/>
</dbReference>
<comment type="catalytic activity">
    <reaction evidence="5">
        <text>O-phospho-L-tyrosyl-[protein] + H2O = L-tyrosyl-[protein] + phosphate</text>
        <dbReference type="Rhea" id="RHEA:10684"/>
        <dbReference type="Rhea" id="RHEA-COMP:10136"/>
        <dbReference type="Rhea" id="RHEA-COMP:20101"/>
        <dbReference type="ChEBI" id="CHEBI:15377"/>
        <dbReference type="ChEBI" id="CHEBI:43474"/>
        <dbReference type="ChEBI" id="CHEBI:46858"/>
        <dbReference type="ChEBI" id="CHEBI:61978"/>
        <dbReference type="EC" id="3.1.3.48"/>
    </reaction>
</comment>
<dbReference type="PROSITE" id="PS50056">
    <property type="entry name" value="TYR_PHOSPHATASE_2"/>
    <property type="match status" value="2"/>
</dbReference>
<feature type="domain" description="Tyrosine specific protein phosphatases" evidence="9">
    <location>
        <begin position="1389"/>
        <end position="1463"/>
    </location>
</feature>
<sequence length="1484" mass="166868">MSSTYRPNSSKCDTVGESQSLHPISTIYGSVVVIAMTTTLLRMRLHQTLLYTCKCFLLVLVVVSHCYGEYTFQHNGFNISLFNDSLKTWDEAKTACEGMNGELVNILSQELQRNITELLRQWQGNINTDDFGGTWQSGYYTSGRQSENNAAQYICRFQWGNVDSISNVGDENSNGYQHWYQTEPNCGGNLQYCLVVSAVNDFSTLYTNGLGYWVDDRCYRQKYYICQVPAKLLNAISTYPVTGDQFTLTCEVVVVPPTTVVWKISQTSSESNIPSDGSIFQVINEKSGDVIVSRLNVKTAGLCLGPSTISCWLKNSLTESKLHEFTVNQEPYDVIGESYYIFKSPDLSLTYFERENDCNKVGGNLASIRDAFTQNSLETKLTNLDWRGRAWIGLKRLDNDSWIWPNYEIVNYTNWSNEIHPESRTDYGYMSYQDNWKWKNLGSGTHKANYICEVSGKLSYVVETQSCTTEPNKTLTVILNSCNVGLNHSITISALSSFTDHTFLISQRISQNNEKNSKTFRNLKPRTKYNISVSLASKFCTRSVETSQEVITGYTIPQMVPSATVLFYPENGTCLVEWKWPEETIPTLQNFVIQLGKTPSFTKEQDATSITDALQEQNEIINSTLDKRSNLFQTLPNRIYKIKIFAQSCAGDGEFVHANGECNSPRSVPMSLPELLTAQESNGDVSIMFPRPDETNGPISCYFLVGQYQDQNISGPANFSDSLLDELSLKQADAVEPGQPYLALALPGSLESMIKVKVGDGRRTSCDVNLLTNLTSSQIQTSTRSRRTTTVNKSMTKIYNATNVMLTPNKYYNFYLVTSTPLDNGSVGYMASQITVIKIQKTTQPTQDIYWLIGIAAAVILIVTCLVVFIYKRKRRSKDAVNGLPLNDVELSTQPATIAEPIKSTIYENVQPGENVQATKAIPLANLKKVYFSLTAPGSKTLTEEFKGIKLSAANIVETKQVAALEKHKKQNRYKNIVPYDGNRVILKLPETEADTANDYINASYIDSYHFPNHFIATQGPLDRTISHFWAMIWQKDCRVVVMVTKLAENGKVKCASYWPVPNTTKVHGSLTVTAARETVWNGTHIVRNFKMTNKREPEAPPRTITHFQYTGWPDHGVPVTTTGILRLYDAMIKSHEQHPGSPIVVHCSAGAGRTGTLIAIHSLIRQMQTQDSIDVYSTVMQMRTQRCEMVQTEKQYAFLYKVITEVHVCGFTDIDANDLGSKMSQLAEVSKNEFKQLDVIPPLQATLDAGNLNKKNDHSSCYEHSEVKGIYNAAYLQGYSDFSAFIASQDPHENQVNVLWKCVFDQNVSVIVALSPIDKNFNQTPCYWSLEKGSSQVFGDVAAKLASVDDTRHHVSVRKIDLTHQAVTKRVTHIHYQAWMDENEPDLQEIITVVTEVGLLHNYAESLMLVHCRDGIGRTGVFCALMNLIERLKAEHRIDVFRAVKDLRDMKPGMVPSVELYKLCFKLLQQYLSSFEIYSNFSG</sequence>
<dbReference type="Pfam" id="PF00059">
    <property type="entry name" value="Lectin_C"/>
    <property type="match status" value="2"/>
</dbReference>
<feature type="domain" description="C-type lectin" evidence="7">
    <location>
        <begin position="334"/>
        <end position="440"/>
    </location>
</feature>
<dbReference type="Gene3D" id="3.10.100.10">
    <property type="entry name" value="Mannose-Binding Protein A, subunit A"/>
    <property type="match status" value="2"/>
</dbReference>
<dbReference type="SMART" id="SM00034">
    <property type="entry name" value="CLECT"/>
    <property type="match status" value="2"/>
</dbReference>
<dbReference type="Gene3D" id="3.90.190.10">
    <property type="entry name" value="Protein tyrosine phosphatase superfamily"/>
    <property type="match status" value="2"/>
</dbReference>
<organism evidence="10 11">
    <name type="scientific">Clavelina lepadiformis</name>
    <name type="common">Light-bulb sea squirt</name>
    <name type="synonym">Ascidia lepadiformis</name>
    <dbReference type="NCBI Taxonomy" id="159417"/>
    <lineage>
        <taxon>Eukaryota</taxon>
        <taxon>Metazoa</taxon>
        <taxon>Chordata</taxon>
        <taxon>Tunicata</taxon>
        <taxon>Ascidiacea</taxon>
        <taxon>Aplousobranchia</taxon>
        <taxon>Clavelinidae</taxon>
        <taxon>Clavelina</taxon>
    </lineage>
</organism>
<keyword evidence="6" id="KW-0472">Membrane</keyword>
<dbReference type="InterPro" id="IPR036116">
    <property type="entry name" value="FN3_sf"/>
</dbReference>
<dbReference type="InterPro" id="IPR000242">
    <property type="entry name" value="PTP_cat"/>
</dbReference>
<dbReference type="InterPro" id="IPR016186">
    <property type="entry name" value="C-type_lectin-like/link_sf"/>
</dbReference>
<dbReference type="PANTHER" id="PTHR19134:SF562">
    <property type="entry name" value="PROTEIN-TYROSINE-PHOSPHATASE"/>
    <property type="match status" value="1"/>
</dbReference>
<keyword evidence="11" id="KW-1185">Reference proteome</keyword>
<evidence type="ECO:0000259" key="8">
    <source>
        <dbReference type="PROSITE" id="PS50055"/>
    </source>
</evidence>
<dbReference type="InterPro" id="IPR001304">
    <property type="entry name" value="C-type_lectin-like"/>
</dbReference>
<name>A0ABP0FVY4_CLALP</name>
<keyword evidence="3" id="KW-0378">Hydrolase</keyword>
<dbReference type="SMART" id="SM00404">
    <property type="entry name" value="PTPc_motif"/>
    <property type="match status" value="2"/>
</dbReference>
<dbReference type="PROSITE" id="PS50041">
    <property type="entry name" value="C_TYPE_LECTIN_2"/>
    <property type="match status" value="2"/>
</dbReference>
<gene>
    <name evidence="10" type="ORF">CVLEPA_LOCUS14805</name>
</gene>
<dbReference type="CDD" id="cd00037">
    <property type="entry name" value="CLECT"/>
    <property type="match status" value="2"/>
</dbReference>
<dbReference type="InterPro" id="IPR050348">
    <property type="entry name" value="Protein-Tyr_Phosphatase"/>
</dbReference>
<comment type="similarity">
    <text evidence="1">Belongs to the protein-tyrosine phosphatase family.</text>
</comment>
<dbReference type="EMBL" id="CAWYQH010000097">
    <property type="protein sequence ID" value="CAK8683771.1"/>
    <property type="molecule type" value="Genomic_DNA"/>
</dbReference>
<dbReference type="PRINTS" id="PR00700">
    <property type="entry name" value="PRTYPHPHTASE"/>
</dbReference>
<keyword evidence="6" id="KW-1133">Transmembrane helix</keyword>
<evidence type="ECO:0000259" key="9">
    <source>
        <dbReference type="PROSITE" id="PS50056"/>
    </source>
</evidence>
<dbReference type="EC" id="3.1.3.48" evidence="2"/>
<protein>
    <recommendedName>
        <fullName evidence="2">protein-tyrosine-phosphatase</fullName>
        <ecNumber evidence="2">3.1.3.48</ecNumber>
    </recommendedName>
</protein>
<dbReference type="InterPro" id="IPR003595">
    <property type="entry name" value="Tyr_Pase_cat"/>
</dbReference>
<evidence type="ECO:0000256" key="6">
    <source>
        <dbReference type="SAM" id="Phobius"/>
    </source>
</evidence>
<dbReference type="InterPro" id="IPR016130">
    <property type="entry name" value="Tyr_Pase_AS"/>
</dbReference>
<dbReference type="PANTHER" id="PTHR19134">
    <property type="entry name" value="RECEPTOR-TYPE TYROSINE-PROTEIN PHOSPHATASE"/>
    <property type="match status" value="1"/>
</dbReference>
<dbReference type="InterPro" id="IPR000387">
    <property type="entry name" value="Tyr_Pase_dom"/>
</dbReference>
<dbReference type="PROSITE" id="PS00383">
    <property type="entry name" value="TYR_PHOSPHATASE_1"/>
    <property type="match status" value="2"/>
</dbReference>
<feature type="transmembrane region" description="Helical" evidence="6">
    <location>
        <begin position="48"/>
        <end position="70"/>
    </location>
</feature>
<accession>A0ABP0FVY4</accession>
<feature type="transmembrane region" description="Helical" evidence="6">
    <location>
        <begin position="20"/>
        <end position="41"/>
    </location>
</feature>
<dbReference type="CDD" id="cd00047">
    <property type="entry name" value="PTPc"/>
    <property type="match status" value="2"/>
</dbReference>
<comment type="caution">
    <text evidence="10">The sequence shown here is derived from an EMBL/GenBank/DDBJ whole genome shotgun (WGS) entry which is preliminary data.</text>
</comment>